<dbReference type="Pfam" id="PF00172">
    <property type="entry name" value="Zn_clus"/>
    <property type="match status" value="1"/>
</dbReference>
<dbReference type="OrthoDB" id="3901335at2759"/>
<dbReference type="GO" id="GO:0003677">
    <property type="term" value="F:DNA binding"/>
    <property type="evidence" value="ECO:0007669"/>
    <property type="project" value="InterPro"/>
</dbReference>
<proteinExistence type="predicted"/>
<reference evidence="5 6" key="1">
    <citation type="journal article" date="2014" name="BMC Genomics">
        <title>Genome sequencing of four Aureobasidium pullulans varieties: biotechnological potential, stress tolerance, and description of new species.</title>
        <authorList>
            <person name="Gostin Ar C."/>
            <person name="Ohm R.A."/>
            <person name="Kogej T."/>
            <person name="Sonjak S."/>
            <person name="Turk M."/>
            <person name="Zajc J."/>
            <person name="Zalar P."/>
            <person name="Grube M."/>
            <person name="Sun H."/>
            <person name="Han J."/>
            <person name="Sharma A."/>
            <person name="Chiniquy J."/>
            <person name="Ngan C.Y."/>
            <person name="Lipzen A."/>
            <person name="Barry K."/>
            <person name="Grigoriev I.V."/>
            <person name="Gunde-Cimerman N."/>
        </authorList>
    </citation>
    <scope>NUCLEOTIDE SEQUENCE [LARGE SCALE GENOMIC DNA]</scope>
    <source>
        <strain evidence="5 6">CBS 147.97</strain>
    </source>
</reference>
<evidence type="ECO:0000259" key="4">
    <source>
        <dbReference type="PROSITE" id="PS50048"/>
    </source>
</evidence>
<dbReference type="RefSeq" id="XP_013426244.1">
    <property type="nucleotide sequence ID" value="XM_013570790.1"/>
</dbReference>
<dbReference type="SMART" id="SM00906">
    <property type="entry name" value="Fungal_trans"/>
    <property type="match status" value="1"/>
</dbReference>
<keyword evidence="6" id="KW-1185">Reference proteome</keyword>
<dbReference type="InterPro" id="IPR007219">
    <property type="entry name" value="XnlR_reg_dom"/>
</dbReference>
<dbReference type="Proteomes" id="UP000027730">
    <property type="component" value="Unassembled WGS sequence"/>
</dbReference>
<evidence type="ECO:0000256" key="2">
    <source>
        <dbReference type="ARBA" id="ARBA00022723"/>
    </source>
</evidence>
<dbReference type="PROSITE" id="PS00463">
    <property type="entry name" value="ZN2_CY6_FUNGAL_1"/>
    <property type="match status" value="1"/>
</dbReference>
<accession>A0A074WGK6</accession>
<keyword evidence="3" id="KW-0539">Nucleus</keyword>
<dbReference type="GO" id="GO:0008270">
    <property type="term" value="F:zinc ion binding"/>
    <property type="evidence" value="ECO:0007669"/>
    <property type="project" value="InterPro"/>
</dbReference>
<evidence type="ECO:0000256" key="1">
    <source>
        <dbReference type="ARBA" id="ARBA00004123"/>
    </source>
</evidence>
<dbReference type="HOGENOM" id="CLU_007574_0_0_1"/>
<organism evidence="5 6">
    <name type="scientific">Aureobasidium namibiae CBS 147.97</name>
    <dbReference type="NCBI Taxonomy" id="1043004"/>
    <lineage>
        <taxon>Eukaryota</taxon>
        <taxon>Fungi</taxon>
        <taxon>Dikarya</taxon>
        <taxon>Ascomycota</taxon>
        <taxon>Pezizomycotina</taxon>
        <taxon>Dothideomycetes</taxon>
        <taxon>Dothideomycetidae</taxon>
        <taxon>Dothideales</taxon>
        <taxon>Saccotheciaceae</taxon>
        <taxon>Aureobasidium</taxon>
    </lineage>
</organism>
<dbReference type="CDD" id="cd12148">
    <property type="entry name" value="fungal_TF_MHR"/>
    <property type="match status" value="1"/>
</dbReference>
<dbReference type="AlphaFoldDB" id="A0A074WGK6"/>
<dbReference type="GO" id="GO:0006351">
    <property type="term" value="P:DNA-templated transcription"/>
    <property type="evidence" value="ECO:0007669"/>
    <property type="project" value="InterPro"/>
</dbReference>
<dbReference type="EMBL" id="KL584712">
    <property type="protein sequence ID" value="KEQ72210.1"/>
    <property type="molecule type" value="Genomic_DNA"/>
</dbReference>
<dbReference type="STRING" id="1043004.A0A074WGK6"/>
<evidence type="ECO:0000313" key="6">
    <source>
        <dbReference type="Proteomes" id="UP000027730"/>
    </source>
</evidence>
<dbReference type="Pfam" id="PF04082">
    <property type="entry name" value="Fungal_trans"/>
    <property type="match status" value="1"/>
</dbReference>
<name>A0A074WGK6_9PEZI</name>
<sequence length="700" mass="79001">MQPLTNERAPADVPRHVLSRRACLECHRQKQKCNRQQPCSNCVRRGIPFDCIWPTTSKRHHVARLGHSTQQSPTSQAHPITPAQIPQIHEPRSPVNSFPAVIQGSASRPGQLFMVRDAPSYHGNSYFGHHSAAALMGNPSSDLSDGIYVGYSHRTRLGGSTQPFRSERGPYAQLWELLGSLPRRKATVDKLIRLFFDELNVTFDAVHESTFMRHYEEFWDRKAGCDDLSSINLRWLSVLFIVLAFGELLDCPQPCSVEAQRECEDSSLHFYWSARKSLVIAPSFYGESPDLTRAGILITRYLIYTKRISESWLTGSFAVRMAQAQGMHIDGEHLQLPRKVIETRRRLWSQLYFLDVTIALALGRPNSINEKHCVFREIDNIWVDDMSNEEAALAQPLDLETNPTPSALLIFQYRLSRLITRIYDMQFSVASATDSSASYDEVMQIEDLLQLWKDTLPSYFSLDADLRMDHQYSYLRWHRHYLHTAFHFARITLHRAFLFRSSITDRFRRSRDACISSACADLQIKLSLHNPTTSERIKADLGTQQLSNSALILGVIAVQSPQAPQTEGILNDLQSYCYQQHHDPWANEFGLAEARVVELCIARTLQARQSSANSQVNPSTTILSGSLTRSVSDQALALGSSHPHSSTASCTVGVQSGLSTGLNATGTEPWSFNEFPELMDFTYWEGLIDNLSGFTSSNTT</sequence>
<dbReference type="InterPro" id="IPR036864">
    <property type="entry name" value="Zn2-C6_fun-type_DNA-bd_sf"/>
</dbReference>
<comment type="subcellular location">
    <subcellularLocation>
        <location evidence="1">Nucleus</location>
    </subcellularLocation>
</comment>
<dbReference type="GeneID" id="25411116"/>
<dbReference type="InterPro" id="IPR050613">
    <property type="entry name" value="Sec_Metabolite_Reg"/>
</dbReference>
<feature type="domain" description="Zn(2)-C6 fungal-type" evidence="4">
    <location>
        <begin position="22"/>
        <end position="53"/>
    </location>
</feature>
<dbReference type="Gene3D" id="4.10.240.10">
    <property type="entry name" value="Zn(2)-C6 fungal-type DNA-binding domain"/>
    <property type="match status" value="1"/>
</dbReference>
<dbReference type="GO" id="GO:0000981">
    <property type="term" value="F:DNA-binding transcription factor activity, RNA polymerase II-specific"/>
    <property type="evidence" value="ECO:0007669"/>
    <property type="project" value="InterPro"/>
</dbReference>
<gene>
    <name evidence="5" type="ORF">M436DRAFT_49689</name>
</gene>
<dbReference type="PANTHER" id="PTHR31001:SF87">
    <property type="entry name" value="COL-21"/>
    <property type="match status" value="1"/>
</dbReference>
<dbReference type="PANTHER" id="PTHR31001">
    <property type="entry name" value="UNCHARACTERIZED TRANSCRIPTIONAL REGULATORY PROTEIN"/>
    <property type="match status" value="1"/>
</dbReference>
<dbReference type="CDD" id="cd00067">
    <property type="entry name" value="GAL4"/>
    <property type="match status" value="1"/>
</dbReference>
<protein>
    <recommendedName>
        <fullName evidence="4">Zn(2)-C6 fungal-type domain-containing protein</fullName>
    </recommendedName>
</protein>
<dbReference type="GO" id="GO:0005634">
    <property type="term" value="C:nucleus"/>
    <property type="evidence" value="ECO:0007669"/>
    <property type="project" value="UniProtKB-SubCell"/>
</dbReference>
<dbReference type="SUPFAM" id="SSF57701">
    <property type="entry name" value="Zn2/Cys6 DNA-binding domain"/>
    <property type="match status" value="1"/>
</dbReference>
<evidence type="ECO:0000256" key="3">
    <source>
        <dbReference type="ARBA" id="ARBA00023242"/>
    </source>
</evidence>
<keyword evidence="2" id="KW-0479">Metal-binding</keyword>
<dbReference type="SMART" id="SM00066">
    <property type="entry name" value="GAL4"/>
    <property type="match status" value="1"/>
</dbReference>
<dbReference type="PROSITE" id="PS50048">
    <property type="entry name" value="ZN2_CY6_FUNGAL_2"/>
    <property type="match status" value="1"/>
</dbReference>
<dbReference type="InterPro" id="IPR001138">
    <property type="entry name" value="Zn2Cys6_DnaBD"/>
</dbReference>
<evidence type="ECO:0000313" key="5">
    <source>
        <dbReference type="EMBL" id="KEQ72210.1"/>
    </source>
</evidence>